<evidence type="ECO:0000313" key="2">
    <source>
        <dbReference type="EnsemblMetazoa" id="MESCA003202-PA"/>
    </source>
</evidence>
<proteinExistence type="predicted"/>
<keyword evidence="3" id="KW-1185">Reference proteome</keyword>
<reference evidence="2" key="2">
    <citation type="submission" date="2015-06" db="UniProtKB">
        <authorList>
            <consortium name="EnsemblMetazoa"/>
        </authorList>
    </citation>
    <scope>IDENTIFICATION</scope>
</reference>
<evidence type="ECO:0000256" key="1">
    <source>
        <dbReference type="SAM" id="MobiDB-lite"/>
    </source>
</evidence>
<dbReference type="HOGENOM" id="CLU_2415780_0_0_1"/>
<feature type="region of interest" description="Disordered" evidence="1">
    <location>
        <begin position="70"/>
        <end position="92"/>
    </location>
</feature>
<evidence type="ECO:0000313" key="3">
    <source>
        <dbReference type="Proteomes" id="UP000015102"/>
    </source>
</evidence>
<dbReference type="Proteomes" id="UP000015102">
    <property type="component" value="Unassembled WGS sequence"/>
</dbReference>
<dbReference type="EnsemblMetazoa" id="MESCA003202-RA">
    <property type="protein sequence ID" value="MESCA003202-PA"/>
    <property type="gene ID" value="MESCA003202"/>
</dbReference>
<sequence length="92" mass="10022">MALSSNKMTHLTISRDISLSIYVDNQALESVRISSEIMKTCKKSSKDLTTTILSSGYVEIESNEIADEQAMKGSTTPEGDILNVLGRSVNPQ</sequence>
<name>T1GIC9_MEGSC</name>
<dbReference type="AlphaFoldDB" id="T1GIC9"/>
<reference evidence="3" key="1">
    <citation type="submission" date="2013-02" db="EMBL/GenBank/DDBJ databases">
        <authorList>
            <person name="Hughes D."/>
        </authorList>
    </citation>
    <scope>NUCLEOTIDE SEQUENCE</scope>
    <source>
        <strain>Durham</strain>
        <strain evidence="3">NC isolate 2 -- Noor lab</strain>
    </source>
</reference>
<organism evidence="2 3">
    <name type="scientific">Megaselia scalaris</name>
    <name type="common">Humpbacked fly</name>
    <name type="synonym">Phora scalaris</name>
    <dbReference type="NCBI Taxonomy" id="36166"/>
    <lineage>
        <taxon>Eukaryota</taxon>
        <taxon>Metazoa</taxon>
        <taxon>Ecdysozoa</taxon>
        <taxon>Arthropoda</taxon>
        <taxon>Hexapoda</taxon>
        <taxon>Insecta</taxon>
        <taxon>Pterygota</taxon>
        <taxon>Neoptera</taxon>
        <taxon>Endopterygota</taxon>
        <taxon>Diptera</taxon>
        <taxon>Brachycera</taxon>
        <taxon>Muscomorpha</taxon>
        <taxon>Platypezoidea</taxon>
        <taxon>Phoridae</taxon>
        <taxon>Megaseliini</taxon>
        <taxon>Megaselia</taxon>
    </lineage>
</organism>
<dbReference type="EMBL" id="CAQQ02155433">
    <property type="status" value="NOT_ANNOTATED_CDS"/>
    <property type="molecule type" value="Genomic_DNA"/>
</dbReference>
<accession>T1GIC9</accession>
<protein>
    <submittedName>
        <fullName evidence="2">Uncharacterized protein</fullName>
    </submittedName>
</protein>
<dbReference type="EMBL" id="CAQQ02155434">
    <property type="status" value="NOT_ANNOTATED_CDS"/>
    <property type="molecule type" value="Genomic_DNA"/>
</dbReference>
<dbReference type="EMBL" id="CAQQ02155435">
    <property type="status" value="NOT_ANNOTATED_CDS"/>
    <property type="molecule type" value="Genomic_DNA"/>
</dbReference>